<keyword evidence="3 4" id="KW-0408">Iron</keyword>
<dbReference type="GO" id="GO:0046872">
    <property type="term" value="F:metal ion binding"/>
    <property type="evidence" value="ECO:0007669"/>
    <property type="project" value="UniProtKB-KW"/>
</dbReference>
<dbReference type="GO" id="GO:0009055">
    <property type="term" value="F:electron transfer activity"/>
    <property type="evidence" value="ECO:0007669"/>
    <property type="project" value="InterPro"/>
</dbReference>
<evidence type="ECO:0000313" key="7">
    <source>
        <dbReference type="Proteomes" id="UP000202922"/>
    </source>
</evidence>
<dbReference type="SUPFAM" id="SSF46626">
    <property type="entry name" value="Cytochrome c"/>
    <property type="match status" value="1"/>
</dbReference>
<dbReference type="InterPro" id="IPR009056">
    <property type="entry name" value="Cyt_c-like_dom"/>
</dbReference>
<dbReference type="PROSITE" id="PS51007">
    <property type="entry name" value="CYTC"/>
    <property type="match status" value="1"/>
</dbReference>
<dbReference type="AlphaFoldDB" id="A0A238JQ46"/>
<evidence type="ECO:0000256" key="1">
    <source>
        <dbReference type="ARBA" id="ARBA00022617"/>
    </source>
</evidence>
<evidence type="ECO:0000259" key="5">
    <source>
        <dbReference type="PROSITE" id="PS51007"/>
    </source>
</evidence>
<keyword evidence="1 4" id="KW-0349">Heme</keyword>
<evidence type="ECO:0000256" key="3">
    <source>
        <dbReference type="ARBA" id="ARBA00023004"/>
    </source>
</evidence>
<protein>
    <recommendedName>
        <fullName evidence="5">Cytochrome c domain-containing protein</fullName>
    </recommendedName>
</protein>
<organism evidence="6 7">
    <name type="scientific">Actibacterium lipolyticum</name>
    <dbReference type="NCBI Taxonomy" id="1524263"/>
    <lineage>
        <taxon>Bacteria</taxon>
        <taxon>Pseudomonadati</taxon>
        <taxon>Pseudomonadota</taxon>
        <taxon>Alphaproteobacteria</taxon>
        <taxon>Rhodobacterales</taxon>
        <taxon>Roseobacteraceae</taxon>
        <taxon>Actibacterium</taxon>
    </lineage>
</organism>
<evidence type="ECO:0000256" key="4">
    <source>
        <dbReference type="PROSITE-ProRule" id="PRU00433"/>
    </source>
</evidence>
<dbReference type="Proteomes" id="UP000202922">
    <property type="component" value="Unassembled WGS sequence"/>
</dbReference>
<dbReference type="EMBL" id="FXYE01000001">
    <property type="protein sequence ID" value="SMX32790.1"/>
    <property type="molecule type" value="Genomic_DNA"/>
</dbReference>
<proteinExistence type="predicted"/>
<name>A0A238JQ46_9RHOB</name>
<dbReference type="GO" id="GO:0020037">
    <property type="term" value="F:heme binding"/>
    <property type="evidence" value="ECO:0007669"/>
    <property type="project" value="InterPro"/>
</dbReference>
<feature type="domain" description="Cytochrome c" evidence="5">
    <location>
        <begin position="43"/>
        <end position="146"/>
    </location>
</feature>
<dbReference type="Pfam" id="PF13442">
    <property type="entry name" value="Cytochrome_CBB3"/>
    <property type="match status" value="1"/>
</dbReference>
<dbReference type="InterPro" id="IPR036909">
    <property type="entry name" value="Cyt_c-like_dom_sf"/>
</dbReference>
<evidence type="ECO:0000256" key="2">
    <source>
        <dbReference type="ARBA" id="ARBA00022723"/>
    </source>
</evidence>
<gene>
    <name evidence="6" type="ORF">COL8621_00893</name>
</gene>
<keyword evidence="7" id="KW-1185">Reference proteome</keyword>
<accession>A0A238JQ46</accession>
<sequence length="148" mass="15760">MIEGRCTVFEPVRGLHHTVFKKGLSMRRLTGVAMLVVLAGCVQNEDVGRANFEAYCAGCHGTNARGNGALVPDLTQIAARNGGVFPKARVMSVVDGYTRVNQHGSTMPEFGALLEGPTVLVEFEDGAMTPTPAPLVALADYLEGIQEE</sequence>
<reference evidence="7" key="1">
    <citation type="submission" date="2017-05" db="EMBL/GenBank/DDBJ databases">
        <authorList>
            <person name="Rodrigo-Torres L."/>
            <person name="Arahal R. D."/>
            <person name="Lucena T."/>
        </authorList>
    </citation>
    <scope>NUCLEOTIDE SEQUENCE [LARGE SCALE GENOMIC DNA]</scope>
    <source>
        <strain evidence="7">CECT 8621</strain>
    </source>
</reference>
<keyword evidence="2 4" id="KW-0479">Metal-binding</keyword>
<evidence type="ECO:0000313" key="6">
    <source>
        <dbReference type="EMBL" id="SMX32790.1"/>
    </source>
</evidence>
<dbReference type="Gene3D" id="1.10.760.10">
    <property type="entry name" value="Cytochrome c-like domain"/>
    <property type="match status" value="1"/>
</dbReference>